<feature type="region of interest" description="Disordered" evidence="5">
    <location>
        <begin position="998"/>
        <end position="1051"/>
    </location>
</feature>
<dbReference type="CDD" id="cd00303">
    <property type="entry name" value="retropepsin_like"/>
    <property type="match status" value="1"/>
</dbReference>
<dbReference type="Pfam" id="PF17919">
    <property type="entry name" value="RT_RNaseH_2"/>
    <property type="match status" value="1"/>
</dbReference>
<dbReference type="FunFam" id="3.30.70.270:FF:000020">
    <property type="entry name" value="Transposon Tf2-6 polyprotein-like Protein"/>
    <property type="match status" value="1"/>
</dbReference>
<feature type="compositionally biased region" description="Basic and acidic residues" evidence="5">
    <location>
        <begin position="740"/>
        <end position="759"/>
    </location>
</feature>
<feature type="compositionally biased region" description="Polar residues" evidence="5">
    <location>
        <begin position="761"/>
        <end position="773"/>
    </location>
</feature>
<dbReference type="Gene3D" id="4.10.60.10">
    <property type="entry name" value="Zinc finger, CCHC-type"/>
    <property type="match status" value="1"/>
</dbReference>
<keyword evidence="2" id="KW-0064">Aspartyl protease</keyword>
<organism evidence="7">
    <name type="scientific">Fagus sylvatica</name>
    <name type="common">Beechnut</name>
    <dbReference type="NCBI Taxonomy" id="28930"/>
    <lineage>
        <taxon>Eukaryota</taxon>
        <taxon>Viridiplantae</taxon>
        <taxon>Streptophyta</taxon>
        <taxon>Embryophyta</taxon>
        <taxon>Tracheophyta</taxon>
        <taxon>Spermatophyta</taxon>
        <taxon>Magnoliopsida</taxon>
        <taxon>eudicotyledons</taxon>
        <taxon>Gunneridae</taxon>
        <taxon>Pentapetalae</taxon>
        <taxon>rosids</taxon>
        <taxon>fabids</taxon>
        <taxon>Fagales</taxon>
        <taxon>Fagaceae</taxon>
        <taxon>Fagus</taxon>
    </lineage>
</organism>
<keyword evidence="4" id="KW-0862">Zinc</keyword>
<proteinExistence type="predicted"/>
<evidence type="ECO:0000256" key="5">
    <source>
        <dbReference type="SAM" id="MobiDB-lite"/>
    </source>
</evidence>
<name>A0A2N9EK54_FAGSY</name>
<keyword evidence="3" id="KW-0238">DNA-binding</keyword>
<evidence type="ECO:0000256" key="4">
    <source>
        <dbReference type="PROSITE-ProRule" id="PRU00047"/>
    </source>
</evidence>
<dbReference type="EMBL" id="OIVN01000137">
    <property type="protein sequence ID" value="SPC74994.1"/>
    <property type="molecule type" value="Genomic_DNA"/>
</dbReference>
<accession>A0A2N9EK54</accession>
<dbReference type="Gene3D" id="3.10.20.370">
    <property type="match status" value="1"/>
</dbReference>
<dbReference type="PANTHER" id="PTHR35046">
    <property type="entry name" value="ZINC KNUCKLE (CCHC-TYPE) FAMILY PROTEIN"/>
    <property type="match status" value="1"/>
</dbReference>
<dbReference type="InterPro" id="IPR041588">
    <property type="entry name" value="Integrase_H2C2"/>
</dbReference>
<feature type="compositionally biased region" description="Acidic residues" evidence="5">
    <location>
        <begin position="592"/>
        <end position="606"/>
    </location>
</feature>
<feature type="region of interest" description="Disordered" evidence="5">
    <location>
        <begin position="1582"/>
        <end position="1614"/>
    </location>
</feature>
<dbReference type="CDD" id="cd09274">
    <property type="entry name" value="RNase_HI_RT_Ty3"/>
    <property type="match status" value="1"/>
</dbReference>
<dbReference type="SMART" id="SM00343">
    <property type="entry name" value="ZnF_C2HC"/>
    <property type="match status" value="1"/>
</dbReference>
<dbReference type="PANTHER" id="PTHR35046:SF9">
    <property type="entry name" value="RNA-DIRECTED DNA POLYMERASE"/>
    <property type="match status" value="1"/>
</dbReference>
<dbReference type="InterPro" id="IPR043502">
    <property type="entry name" value="DNA/RNA_pol_sf"/>
</dbReference>
<feature type="region of interest" description="Disordered" evidence="5">
    <location>
        <begin position="740"/>
        <end position="773"/>
    </location>
</feature>
<gene>
    <name evidence="7" type="ORF">FSB_LOCUS2876</name>
</gene>
<dbReference type="InterPro" id="IPR036875">
    <property type="entry name" value="Znf_CCHC_sf"/>
</dbReference>
<keyword evidence="4" id="KW-0863">Zinc-finger</keyword>
<evidence type="ECO:0000259" key="6">
    <source>
        <dbReference type="PROSITE" id="PS50158"/>
    </source>
</evidence>
<dbReference type="InterPro" id="IPR021109">
    <property type="entry name" value="Peptidase_aspartic_dom_sf"/>
</dbReference>
<evidence type="ECO:0000256" key="1">
    <source>
        <dbReference type="ARBA" id="ARBA00022670"/>
    </source>
</evidence>
<dbReference type="Gene3D" id="1.10.340.70">
    <property type="match status" value="1"/>
</dbReference>
<dbReference type="GO" id="GO:0004190">
    <property type="term" value="F:aspartic-type endopeptidase activity"/>
    <property type="evidence" value="ECO:0007669"/>
    <property type="project" value="UniProtKB-KW"/>
</dbReference>
<evidence type="ECO:0000313" key="7">
    <source>
        <dbReference type="EMBL" id="SPC74994.1"/>
    </source>
</evidence>
<dbReference type="Pfam" id="PF17921">
    <property type="entry name" value="Integrase_H2C2"/>
    <property type="match status" value="1"/>
</dbReference>
<dbReference type="GO" id="GO:0006508">
    <property type="term" value="P:proteolysis"/>
    <property type="evidence" value="ECO:0007669"/>
    <property type="project" value="UniProtKB-KW"/>
</dbReference>
<sequence>MSDFDVLGTVGKLALPSFLKVLDLRETELRAGEIWSREQRPPGVFLVRSEGIFPIEIPARPGKILGDPRVPRRVMECVLFPTCPGLQINFVASQEDSVRKCSNVGGENSGNFQHSLISSACFRARGRRSSRCRISTILVSSESLRYLLSKRYKALHRGELGFARYDLANRGRRNVPYAKGSFSDRDSGLTGGALDDPKSFLPITLSFLVRFRPVKYRIEALNIALSNGQGGGQFDPAFGLVNGLVKPGQTWSTLVKLVGFRNGSVKPRSNFGQPWSNLVEVGQTSPKFGKCAPGLLFEVVLMWNVGQRINDSIFARWDFLGFRACRPHGYCAEIRPQFACHSLSDALALNRLTHGSKVKAQISRSGSPFALLRYVAMCASLAMGMSDQSFPLLGFVADGGVPCGPFLRDFGSVCFRCHASSIEVVVALSVGSECTRIPYFRLSYLVGMLFEGSLGEKVLNIFQGFWASGLTGGLEGEMNFIVETMPPSFHIQSDGNQGGSSLKDPWQVPDGPITRSRAKMIKEAMQGLVQSTWDEASKSPTIKVGISFRGFISFGIRARFPFRDRMDHQETAIRNLQGGRDRRRREPRVENEYENEGDGEDEEDLASEVGSGRHRRFRHERGHEGNRGGRDGLDQNIGSIKMKIPSFQGRTNPEGSRSVEDYHKEMEVAMIRANVEEDREATMARFLSGLNRDIANVIELQHYVEIEEMVHMAMKVERQLKRKGTARYTSVSNTTWKSKWDRNDSAEAKRKTEPAKGKYEGTSNKPKVESQPSRNRDIKCFKCLGSGHIASQCPNRRVMIMRDNGEVMTESEDDSDGMPELVDASDDDGVVYPVIGESLVARRALNTHIKVDDAEQQGENIFHTRCHVNNKVCSMIIDGGSCTNVASTILVEKLNLPTLKHSRPYKLQWLNDCGEVRVDRQVLVTFSIGKYLDEVLCDVVPMHAGHILLGRPWQYDRRVTHDGFKNMYSFVKEGKTIKLAPLTPSKVYEDQLKLKSEVAHKRTSENESDQKRKSEKKIEQKRKSEKEIEQKRKSESENEKKERESAERKGKVKVSFYARESEVKRAFFADRPMILLVYKESYLNLDETNQSLPSLAVSLLQEFEDVFPEEIPNELPPIRGIEHQIDFVPGAAIPNRPAYRSNPEETKELQRQVEDLMSKGYVRESMSPCAVPVLLVPKKDGTWRMCVDCRAINNITVKYRHPIPRLDDMLDELHGSCIEVDEEKVKAIKEWPTPKSITEVRSFHGLASFYRRFVKDFSTLAAPLAEVIKKNVGFHWGADQENAFATIKERLCSAPVLALPNFNKAFEIECDASGIGIRAVLMQDRRPIAFFSEKLSGASLKYPAYDKELYALVRALETWQHYLWPREFVIHTDHESLKHLKGQDMYADDADFFVVYKACDKTAFGKFYKHDGYLFKESKLCVPSCSMRELLVREAHGGGLMGHFGVKKTLDILHEHFFWPKMKKDVNRICGRSSLDGQKKAELVKSLHERVRLQIAQKNEKVASQANKGRRRVIFEPGDWVWVHMRKERFPAHRKTKLHPRGDGPFQILEKINDNAYKVDLPGEYKVSATFNVSELSPFDVGEDSWSNPFEERGNDGNQGGPSLKDPLQVPDGPITRSRAKMIKEAMQGLVQSTWDEASKSPTIKVGLKEGEPILIHLIQAVEDMT</sequence>
<feature type="region of interest" description="Disordered" evidence="5">
    <location>
        <begin position="575"/>
        <end position="636"/>
    </location>
</feature>
<feature type="domain" description="CCHC-type" evidence="6">
    <location>
        <begin position="779"/>
        <end position="795"/>
    </location>
</feature>
<dbReference type="Gene3D" id="3.30.70.270">
    <property type="match status" value="2"/>
</dbReference>
<keyword evidence="4" id="KW-0479">Metal-binding</keyword>
<dbReference type="InterPro" id="IPR041577">
    <property type="entry name" value="RT_RNaseH_2"/>
</dbReference>
<dbReference type="Pfam" id="PF24626">
    <property type="entry name" value="SH3_Tf2-1"/>
    <property type="match status" value="1"/>
</dbReference>
<protein>
    <recommendedName>
        <fullName evidence="6">CCHC-type domain-containing protein</fullName>
    </recommendedName>
</protein>
<keyword evidence="2" id="KW-0378">Hydrolase</keyword>
<evidence type="ECO:0000256" key="3">
    <source>
        <dbReference type="ARBA" id="ARBA00023125"/>
    </source>
</evidence>
<dbReference type="Gene3D" id="3.10.10.10">
    <property type="entry name" value="HIV Type 1 Reverse Transcriptase, subunit A, domain 1"/>
    <property type="match status" value="1"/>
</dbReference>
<keyword evidence="1" id="KW-0645">Protease</keyword>
<evidence type="ECO:0000256" key="2">
    <source>
        <dbReference type="ARBA" id="ARBA00022750"/>
    </source>
</evidence>
<feature type="compositionally biased region" description="Basic and acidic residues" evidence="5">
    <location>
        <begin position="621"/>
        <end position="633"/>
    </location>
</feature>
<dbReference type="PROSITE" id="PS50158">
    <property type="entry name" value="ZF_CCHC"/>
    <property type="match status" value="1"/>
</dbReference>
<dbReference type="InterPro" id="IPR001878">
    <property type="entry name" value="Znf_CCHC"/>
</dbReference>
<dbReference type="InterPro" id="IPR043128">
    <property type="entry name" value="Rev_trsase/Diguanyl_cyclase"/>
</dbReference>
<dbReference type="Gene3D" id="2.40.70.10">
    <property type="entry name" value="Acid Proteases"/>
    <property type="match status" value="1"/>
</dbReference>
<dbReference type="InterPro" id="IPR056924">
    <property type="entry name" value="SH3_Tf2-1"/>
</dbReference>
<dbReference type="SUPFAM" id="SSF57756">
    <property type="entry name" value="Retrovirus zinc finger-like domains"/>
    <property type="match status" value="1"/>
</dbReference>
<reference evidence="7" key="1">
    <citation type="submission" date="2018-02" db="EMBL/GenBank/DDBJ databases">
        <authorList>
            <person name="Cohen D.B."/>
            <person name="Kent A.D."/>
        </authorList>
    </citation>
    <scope>NUCLEOTIDE SEQUENCE</scope>
</reference>
<dbReference type="GO" id="GO:0008270">
    <property type="term" value="F:zinc ion binding"/>
    <property type="evidence" value="ECO:0007669"/>
    <property type="project" value="UniProtKB-KW"/>
</dbReference>
<feature type="compositionally biased region" description="Basic and acidic residues" evidence="5">
    <location>
        <begin position="998"/>
        <end position="1049"/>
    </location>
</feature>
<dbReference type="SUPFAM" id="SSF56672">
    <property type="entry name" value="DNA/RNA polymerases"/>
    <property type="match status" value="1"/>
</dbReference>
<dbReference type="GO" id="GO:0003677">
    <property type="term" value="F:DNA binding"/>
    <property type="evidence" value="ECO:0007669"/>
    <property type="project" value="UniProtKB-KW"/>
</dbReference>